<sequence length="402" mass="46110">MHCPLCQNKNNQKELFKTLNAFTSTVKFDTKQFINNLDDSNSSCGGGYCKGNNIITLVQCQNCGYVFNSTFDLNKISQEYQNKTYLSRKIVSKAMNNTTKLIKENLLKYIDKNSTCLEIAPGSGDMVNALIHDIKFMYTIDPSLISLEMENINNLKHIQGFFNFNTLKTTLKDKIDLIIFRHLLEHINTPFHFLSDVAKLLKNDGLVYIEIPNFSKSVQYSRFYDIYNDHCGYYSKNTIINVMLKLNFTLLEDIILHNGDILGLIFKKELSKPQNTIYPIELFDNTAEKFSLNIQKLNNLLNNHNSIGIYGAGSQGCSLPCYINQANCIKIKKCFDLDARKHGMYLQNSSIIIQEPNIENFKDLKAIIIAAPLYEEEIIKSLRKKGYKGDIITMEKEIFIIK</sequence>
<dbReference type="Gene3D" id="3.40.50.720">
    <property type="entry name" value="NAD(P)-binding Rossmann-like Domain"/>
    <property type="match status" value="1"/>
</dbReference>
<dbReference type="InterPro" id="IPR029063">
    <property type="entry name" value="SAM-dependent_MTases_sf"/>
</dbReference>
<protein>
    <submittedName>
        <fullName evidence="1">X.13</fullName>
    </submittedName>
</protein>
<dbReference type="EMBL" id="KC432612">
    <property type="protein sequence ID" value="AGK83546.1"/>
    <property type="molecule type" value="Genomic_DNA"/>
</dbReference>
<organism evidence="1">
    <name type="scientific">Campylobacter jejuni</name>
    <dbReference type="NCBI Taxonomy" id="197"/>
    <lineage>
        <taxon>Bacteria</taxon>
        <taxon>Pseudomonadati</taxon>
        <taxon>Campylobacterota</taxon>
        <taxon>Epsilonproteobacteria</taxon>
        <taxon>Campylobacterales</taxon>
        <taxon>Campylobacteraceae</taxon>
        <taxon>Campylobacter</taxon>
    </lineage>
</organism>
<evidence type="ECO:0000313" key="1">
    <source>
        <dbReference type="EMBL" id="AGK83546.1"/>
    </source>
</evidence>
<accession>R4JAW9</accession>
<dbReference type="Pfam" id="PF13489">
    <property type="entry name" value="Methyltransf_23"/>
    <property type="match status" value="1"/>
</dbReference>
<reference evidence="1" key="1">
    <citation type="journal article" date="2013" name="Gene">
        <title>Unusual features in organisation of capsular polysaccharide-related genes of C. jejuni strain X.</title>
        <authorList>
            <person name="Karlyshev A.V."/>
            <person name="Quail M.A."/>
            <person name="Parkhill J."/>
            <person name="Wren B.W."/>
        </authorList>
    </citation>
    <scope>NUCLEOTIDE SEQUENCE</scope>
    <source>
        <strain evidence="1">X</strain>
    </source>
</reference>
<name>R4JAW9_CAMJU</name>
<dbReference type="AlphaFoldDB" id="R4JAW9"/>
<dbReference type="CDD" id="cd02440">
    <property type="entry name" value="AdoMet_MTases"/>
    <property type="match status" value="1"/>
</dbReference>
<dbReference type="RefSeq" id="WP_052800160.1">
    <property type="nucleotide sequence ID" value="NZ_CAXXBN010000008.1"/>
</dbReference>
<proteinExistence type="predicted"/>
<gene>
    <name evidence="1" type="primary">x.13</name>
</gene>
<dbReference type="SUPFAM" id="SSF53335">
    <property type="entry name" value="S-adenosyl-L-methionine-dependent methyltransferases"/>
    <property type="match status" value="1"/>
</dbReference>
<dbReference type="Gene3D" id="3.40.50.150">
    <property type="entry name" value="Vaccinia Virus protein VP39"/>
    <property type="match status" value="1"/>
</dbReference>